<dbReference type="InterPro" id="IPR050771">
    <property type="entry name" value="Alpha-ketoacid_DH_E1_comp"/>
</dbReference>
<dbReference type="AlphaFoldDB" id="M1AZW8"/>
<accession>M1AZW8</accession>
<dbReference type="PANTHER" id="PTHR43380:SF12">
    <property type="entry name" value="2-OXOISOVALERATE DEHYDROGENASE SUBUNIT ALPHA 1, MITOCHONDRIAL-LIKE"/>
    <property type="match status" value="1"/>
</dbReference>
<dbReference type="ExpressionAtlas" id="M1AZW8">
    <property type="expression patterns" value="baseline"/>
</dbReference>
<dbReference type="PANTHER" id="PTHR43380">
    <property type="entry name" value="2-OXOISOVALERATE DEHYDROGENASE SUBUNIT ALPHA, MITOCHONDRIAL"/>
    <property type="match status" value="1"/>
</dbReference>
<dbReference type="EnsemblPlants" id="PGSC0003DMT400033910">
    <property type="protein sequence ID" value="PGSC0003DMT400033910"/>
    <property type="gene ID" value="PGSC0003DMG400013029"/>
</dbReference>
<sequence length="58" mass="6822">MRQVLEAIKTAEGMEKPALTELFSDVYEQMPPNLHEQERSIRDAINKYPKDYPTDFHV</sequence>
<organism evidence="1 2">
    <name type="scientific">Solanum tuberosum</name>
    <name type="common">Potato</name>
    <dbReference type="NCBI Taxonomy" id="4113"/>
    <lineage>
        <taxon>Eukaryota</taxon>
        <taxon>Viridiplantae</taxon>
        <taxon>Streptophyta</taxon>
        <taxon>Embryophyta</taxon>
        <taxon>Tracheophyta</taxon>
        <taxon>Spermatophyta</taxon>
        <taxon>Magnoliopsida</taxon>
        <taxon>eudicotyledons</taxon>
        <taxon>Gunneridae</taxon>
        <taxon>Pentapetalae</taxon>
        <taxon>asterids</taxon>
        <taxon>lamiids</taxon>
        <taxon>Solanales</taxon>
        <taxon>Solanaceae</taxon>
        <taxon>Solanoideae</taxon>
        <taxon>Solaneae</taxon>
        <taxon>Solanum</taxon>
    </lineage>
</organism>
<dbReference type="Gene3D" id="3.40.50.970">
    <property type="match status" value="1"/>
</dbReference>
<keyword evidence="2" id="KW-1185">Reference proteome</keyword>
<protein>
    <submittedName>
        <fullName evidence="1">Branched chain alpha-keto acid dehydrogenase E1-alpha subunit</fullName>
    </submittedName>
</protein>
<dbReference type="InterPro" id="IPR029061">
    <property type="entry name" value="THDP-binding"/>
</dbReference>
<reference evidence="1" key="2">
    <citation type="submission" date="2015-06" db="UniProtKB">
        <authorList>
            <consortium name="EnsemblPlants"/>
        </authorList>
    </citation>
    <scope>IDENTIFICATION</scope>
    <source>
        <strain evidence="1">DM1-3 516 R44</strain>
    </source>
</reference>
<gene>
    <name evidence="1" type="primary">LOC102587414</name>
</gene>
<name>M1AZW8_SOLTU</name>
<dbReference type="Gramene" id="PGSC0003DMT400033910">
    <property type="protein sequence ID" value="PGSC0003DMT400033910"/>
    <property type="gene ID" value="PGSC0003DMG400013029"/>
</dbReference>
<evidence type="ECO:0000313" key="1">
    <source>
        <dbReference type="EnsemblPlants" id="PGSC0003DMT400033910"/>
    </source>
</evidence>
<reference evidence="2" key="1">
    <citation type="journal article" date="2011" name="Nature">
        <title>Genome sequence and analysis of the tuber crop potato.</title>
        <authorList>
            <consortium name="The Potato Genome Sequencing Consortium"/>
        </authorList>
    </citation>
    <scope>NUCLEOTIDE SEQUENCE [LARGE SCALE GENOMIC DNA]</scope>
    <source>
        <strain evidence="2">cv. DM1-3 516 R44</strain>
    </source>
</reference>
<dbReference type="HOGENOM" id="CLU_211182_0_0_1"/>
<dbReference type="SUPFAM" id="SSF52518">
    <property type="entry name" value="Thiamin diphosphate-binding fold (THDP-binding)"/>
    <property type="match status" value="1"/>
</dbReference>
<evidence type="ECO:0000313" key="2">
    <source>
        <dbReference type="Proteomes" id="UP000011115"/>
    </source>
</evidence>
<proteinExistence type="predicted"/>
<dbReference type="Proteomes" id="UP000011115">
    <property type="component" value="Unassembled WGS sequence"/>
</dbReference>
<dbReference type="OrthoDB" id="3845at2759"/>